<dbReference type="RefSeq" id="WP_162361689.1">
    <property type="nucleotide sequence ID" value="NZ_CP047591.1"/>
</dbReference>
<feature type="domain" description="Flagellar hook-associated protein 2 C-terminal" evidence="1">
    <location>
        <begin position="9"/>
        <end position="59"/>
    </location>
</feature>
<evidence type="ECO:0000259" key="1">
    <source>
        <dbReference type="Pfam" id="PF07195"/>
    </source>
</evidence>
<dbReference type="Pfam" id="PF07195">
    <property type="entry name" value="FliD_C"/>
    <property type="match status" value="1"/>
</dbReference>
<evidence type="ECO:0000313" key="3">
    <source>
        <dbReference type="Proteomes" id="UP000463883"/>
    </source>
</evidence>
<keyword evidence="2" id="KW-0966">Cell projection</keyword>
<name>A0A6P1MB58_9FIRM</name>
<organism evidence="2 3">
    <name type="scientific">Aminipila terrae</name>
    <dbReference type="NCBI Taxonomy" id="2697030"/>
    <lineage>
        <taxon>Bacteria</taxon>
        <taxon>Bacillati</taxon>
        <taxon>Bacillota</taxon>
        <taxon>Clostridia</taxon>
        <taxon>Peptostreptococcales</taxon>
        <taxon>Anaerovoracaceae</taxon>
        <taxon>Aminipila</taxon>
    </lineage>
</organism>
<dbReference type="EMBL" id="CP047591">
    <property type="protein sequence ID" value="QHI71919.1"/>
    <property type="molecule type" value="Genomic_DNA"/>
</dbReference>
<protein>
    <submittedName>
        <fullName evidence="2">Flagellar filament capping protein FliD</fullName>
    </submittedName>
</protein>
<keyword evidence="2" id="KW-0282">Flagellum</keyword>
<dbReference type="KEGG" id="amic:Ami3637_05515"/>
<dbReference type="AlphaFoldDB" id="A0A6P1MB58"/>
<proteinExistence type="predicted"/>
<keyword evidence="3" id="KW-1185">Reference proteome</keyword>
<sequence>MVSLAGISGNATTNDNYIDRQQKILSTKLDYLQDLLKTRQDRYQSQFTKLETYMSKMNSQSSWLSSSMGSS</sequence>
<reference evidence="2 3" key="1">
    <citation type="submission" date="2020-01" db="EMBL/GenBank/DDBJ databases">
        <title>Genomic analysis of Aminipila sp. CBA3637.</title>
        <authorList>
            <person name="Kim Y.B."/>
            <person name="Roh S.W."/>
        </authorList>
    </citation>
    <scope>NUCLEOTIDE SEQUENCE [LARGE SCALE GENOMIC DNA]</scope>
    <source>
        <strain evidence="2 3">CBA3637</strain>
    </source>
</reference>
<dbReference type="GO" id="GO:0007155">
    <property type="term" value="P:cell adhesion"/>
    <property type="evidence" value="ECO:0007669"/>
    <property type="project" value="InterPro"/>
</dbReference>
<dbReference type="GO" id="GO:0009288">
    <property type="term" value="C:bacterial-type flagellum"/>
    <property type="evidence" value="ECO:0007669"/>
    <property type="project" value="InterPro"/>
</dbReference>
<keyword evidence="2" id="KW-0969">Cilium</keyword>
<dbReference type="Proteomes" id="UP000463883">
    <property type="component" value="Chromosome"/>
</dbReference>
<gene>
    <name evidence="2" type="primary">fliD</name>
    <name evidence="2" type="ORF">Ami3637_05515</name>
</gene>
<dbReference type="InterPro" id="IPR010809">
    <property type="entry name" value="FliD_C"/>
</dbReference>
<evidence type="ECO:0000313" key="2">
    <source>
        <dbReference type="EMBL" id="QHI71919.1"/>
    </source>
</evidence>
<accession>A0A6P1MB58</accession>